<comment type="caution">
    <text evidence="1">The sequence shown here is derived from an EMBL/GenBank/DDBJ whole genome shotgun (WGS) entry which is preliminary data.</text>
</comment>
<evidence type="ECO:0000313" key="1">
    <source>
        <dbReference type="EMBL" id="MFD2917091.1"/>
    </source>
</evidence>
<dbReference type="EMBL" id="JBHUOS010000010">
    <property type="protein sequence ID" value="MFD2917091.1"/>
    <property type="molecule type" value="Genomic_DNA"/>
</dbReference>
<dbReference type="RefSeq" id="WP_194506066.1">
    <property type="nucleotide sequence ID" value="NZ_JADILU010000001.1"/>
</dbReference>
<sequence>MHREIKYEDESKGIYIYDDLNQGYLCEIELKGSLEDAQAFINSITEKLRAKMVTHQFEWNEVDSNDFQIGEEYEVSFQEN</sequence>
<dbReference type="Proteomes" id="UP001597548">
    <property type="component" value="Unassembled WGS sequence"/>
</dbReference>
<gene>
    <name evidence="1" type="ORF">ACFS29_15665</name>
</gene>
<reference evidence="2" key="1">
    <citation type="journal article" date="2019" name="Int. J. Syst. Evol. Microbiol.">
        <title>The Global Catalogue of Microorganisms (GCM) 10K type strain sequencing project: providing services to taxonomists for standard genome sequencing and annotation.</title>
        <authorList>
            <consortium name="The Broad Institute Genomics Platform"/>
            <consortium name="The Broad Institute Genome Sequencing Center for Infectious Disease"/>
            <person name="Wu L."/>
            <person name="Ma J."/>
        </authorList>
    </citation>
    <scope>NUCLEOTIDE SEQUENCE [LARGE SCALE GENOMIC DNA]</scope>
    <source>
        <strain evidence="2">KCTC 32514</strain>
    </source>
</reference>
<proteinExistence type="predicted"/>
<keyword evidence="2" id="KW-1185">Reference proteome</keyword>
<name>A0ABW5ZYU8_9FLAO</name>
<evidence type="ECO:0000313" key="2">
    <source>
        <dbReference type="Proteomes" id="UP001597548"/>
    </source>
</evidence>
<organism evidence="1 2">
    <name type="scientific">Psychroserpens luteus</name>
    <dbReference type="NCBI Taxonomy" id="1434066"/>
    <lineage>
        <taxon>Bacteria</taxon>
        <taxon>Pseudomonadati</taxon>
        <taxon>Bacteroidota</taxon>
        <taxon>Flavobacteriia</taxon>
        <taxon>Flavobacteriales</taxon>
        <taxon>Flavobacteriaceae</taxon>
        <taxon>Psychroserpens</taxon>
    </lineage>
</organism>
<protein>
    <submittedName>
        <fullName evidence="1">Uncharacterized protein</fullName>
    </submittedName>
</protein>
<accession>A0ABW5ZYU8</accession>